<keyword evidence="2" id="KW-1185">Reference proteome</keyword>
<gene>
    <name evidence="1" type="ORF">BVC80_521g124</name>
</gene>
<dbReference type="InParanoid" id="A0A200R9C9"/>
<protein>
    <submittedName>
        <fullName evidence="1">Uncharacterized protein</fullName>
    </submittedName>
</protein>
<evidence type="ECO:0000313" key="1">
    <source>
        <dbReference type="EMBL" id="OVA19311.1"/>
    </source>
</evidence>
<proteinExistence type="predicted"/>
<accession>A0A200R9C9</accession>
<organism evidence="1 2">
    <name type="scientific">Macleaya cordata</name>
    <name type="common">Five-seeded plume-poppy</name>
    <name type="synonym">Bocconia cordata</name>
    <dbReference type="NCBI Taxonomy" id="56857"/>
    <lineage>
        <taxon>Eukaryota</taxon>
        <taxon>Viridiplantae</taxon>
        <taxon>Streptophyta</taxon>
        <taxon>Embryophyta</taxon>
        <taxon>Tracheophyta</taxon>
        <taxon>Spermatophyta</taxon>
        <taxon>Magnoliopsida</taxon>
        <taxon>Ranunculales</taxon>
        <taxon>Papaveraceae</taxon>
        <taxon>Papaveroideae</taxon>
        <taxon>Macleaya</taxon>
    </lineage>
</organism>
<reference evidence="1 2" key="1">
    <citation type="journal article" date="2017" name="Mol. Plant">
        <title>The Genome of Medicinal Plant Macleaya cordata Provides New Insights into Benzylisoquinoline Alkaloids Metabolism.</title>
        <authorList>
            <person name="Liu X."/>
            <person name="Liu Y."/>
            <person name="Huang P."/>
            <person name="Ma Y."/>
            <person name="Qing Z."/>
            <person name="Tang Q."/>
            <person name="Cao H."/>
            <person name="Cheng P."/>
            <person name="Zheng Y."/>
            <person name="Yuan Z."/>
            <person name="Zhou Y."/>
            <person name="Liu J."/>
            <person name="Tang Z."/>
            <person name="Zhuo Y."/>
            <person name="Zhang Y."/>
            <person name="Yu L."/>
            <person name="Huang J."/>
            <person name="Yang P."/>
            <person name="Peng Q."/>
            <person name="Zhang J."/>
            <person name="Jiang W."/>
            <person name="Zhang Z."/>
            <person name="Lin K."/>
            <person name="Ro D.K."/>
            <person name="Chen X."/>
            <person name="Xiong X."/>
            <person name="Shang Y."/>
            <person name="Huang S."/>
            <person name="Zeng J."/>
        </authorList>
    </citation>
    <scope>NUCLEOTIDE SEQUENCE [LARGE SCALE GENOMIC DNA]</scope>
    <source>
        <strain evidence="2">cv. BLH2017</strain>
        <tissue evidence="1">Root</tissue>
    </source>
</reference>
<dbReference type="AlphaFoldDB" id="A0A200R9C9"/>
<evidence type="ECO:0000313" key="2">
    <source>
        <dbReference type="Proteomes" id="UP000195402"/>
    </source>
</evidence>
<name>A0A200R9C9_MACCD</name>
<dbReference type="Proteomes" id="UP000195402">
    <property type="component" value="Unassembled WGS sequence"/>
</dbReference>
<sequence length="65" mass="6907">MNDGAPQEGIILYPPFVAVLGSILLHKDKFHLLAACSGVKSPMTSRVQLRVGIAGLVFCSVNNLV</sequence>
<dbReference type="EMBL" id="MVGT01000213">
    <property type="protein sequence ID" value="OVA19311.1"/>
    <property type="molecule type" value="Genomic_DNA"/>
</dbReference>
<comment type="caution">
    <text evidence="1">The sequence shown here is derived from an EMBL/GenBank/DDBJ whole genome shotgun (WGS) entry which is preliminary data.</text>
</comment>